<accession>A0ABQ2CWK3</accession>
<dbReference type="PANTHER" id="PTHR11544">
    <property type="entry name" value="COLD SHOCK DOMAIN CONTAINING PROTEINS"/>
    <property type="match status" value="1"/>
</dbReference>
<evidence type="ECO:0000313" key="5">
    <source>
        <dbReference type="EMBL" id="GGJ23330.1"/>
    </source>
</evidence>
<feature type="domain" description="CSD" evidence="4">
    <location>
        <begin position="1"/>
        <end position="67"/>
    </location>
</feature>
<evidence type="ECO:0000256" key="3">
    <source>
        <dbReference type="RuleBase" id="RU000408"/>
    </source>
</evidence>
<dbReference type="SUPFAM" id="SSF50249">
    <property type="entry name" value="Nucleic acid-binding proteins"/>
    <property type="match status" value="1"/>
</dbReference>
<organism evidence="5 6">
    <name type="scientific">Deinococcus roseus</name>
    <dbReference type="NCBI Taxonomy" id="392414"/>
    <lineage>
        <taxon>Bacteria</taxon>
        <taxon>Thermotogati</taxon>
        <taxon>Deinococcota</taxon>
        <taxon>Deinococci</taxon>
        <taxon>Deinococcales</taxon>
        <taxon>Deinococcaceae</taxon>
        <taxon>Deinococcus</taxon>
    </lineage>
</organism>
<evidence type="ECO:0000259" key="4">
    <source>
        <dbReference type="PROSITE" id="PS51857"/>
    </source>
</evidence>
<dbReference type="InterPro" id="IPR019844">
    <property type="entry name" value="CSD_CS"/>
</dbReference>
<sequence length="85" mass="9357">MAEGKVKWFNAEKGFGFIEHPGNPDVFVHYSAINTKGFRKLNEGDEVSFEIEPGQNGKGPQAKNVLVTKAAPVQAERTPSRGGRW</sequence>
<evidence type="ECO:0000256" key="2">
    <source>
        <dbReference type="ARBA" id="ARBA00022490"/>
    </source>
</evidence>
<name>A0ABQ2CWK3_9DEIO</name>
<dbReference type="InterPro" id="IPR002059">
    <property type="entry name" value="CSP_DNA-bd"/>
</dbReference>
<dbReference type="InterPro" id="IPR050181">
    <property type="entry name" value="Cold_shock_domain"/>
</dbReference>
<dbReference type="SMART" id="SM00357">
    <property type="entry name" value="CSP"/>
    <property type="match status" value="1"/>
</dbReference>
<protein>
    <recommendedName>
        <fullName evidence="4">CSD domain-containing protein</fullName>
    </recommendedName>
</protein>
<dbReference type="CDD" id="cd04458">
    <property type="entry name" value="CSP_CDS"/>
    <property type="match status" value="1"/>
</dbReference>
<comment type="caution">
    <text evidence="5">The sequence shown here is derived from an EMBL/GenBank/DDBJ whole genome shotgun (WGS) entry which is preliminary data.</text>
</comment>
<keyword evidence="2" id="KW-0963">Cytoplasm</keyword>
<gene>
    <name evidence="5" type="ORF">GCM10008938_06870</name>
</gene>
<comment type="subcellular location">
    <subcellularLocation>
        <location evidence="1 3">Cytoplasm</location>
    </subcellularLocation>
</comment>
<reference evidence="6" key="1">
    <citation type="journal article" date="2019" name="Int. J. Syst. Evol. Microbiol.">
        <title>The Global Catalogue of Microorganisms (GCM) 10K type strain sequencing project: providing services to taxonomists for standard genome sequencing and annotation.</title>
        <authorList>
            <consortium name="The Broad Institute Genomics Platform"/>
            <consortium name="The Broad Institute Genome Sequencing Center for Infectious Disease"/>
            <person name="Wu L."/>
            <person name="Ma J."/>
        </authorList>
    </citation>
    <scope>NUCLEOTIDE SEQUENCE [LARGE SCALE GENOMIC DNA]</scope>
    <source>
        <strain evidence="6">JCM 14370</strain>
    </source>
</reference>
<keyword evidence="6" id="KW-1185">Reference proteome</keyword>
<evidence type="ECO:0000256" key="1">
    <source>
        <dbReference type="ARBA" id="ARBA00004496"/>
    </source>
</evidence>
<dbReference type="InterPro" id="IPR012156">
    <property type="entry name" value="Cold_shock_CspA"/>
</dbReference>
<dbReference type="InterPro" id="IPR012340">
    <property type="entry name" value="NA-bd_OB-fold"/>
</dbReference>
<dbReference type="RefSeq" id="WP_188999918.1">
    <property type="nucleotide sequence ID" value="NZ_BMOD01000002.1"/>
</dbReference>
<dbReference type="PROSITE" id="PS51857">
    <property type="entry name" value="CSD_2"/>
    <property type="match status" value="1"/>
</dbReference>
<dbReference type="Gene3D" id="2.40.50.140">
    <property type="entry name" value="Nucleic acid-binding proteins"/>
    <property type="match status" value="1"/>
</dbReference>
<dbReference type="Proteomes" id="UP000632222">
    <property type="component" value="Unassembled WGS sequence"/>
</dbReference>
<dbReference type="InterPro" id="IPR011129">
    <property type="entry name" value="CSD"/>
</dbReference>
<dbReference type="EMBL" id="BMOD01000002">
    <property type="protein sequence ID" value="GGJ23330.1"/>
    <property type="molecule type" value="Genomic_DNA"/>
</dbReference>
<dbReference type="Pfam" id="PF00313">
    <property type="entry name" value="CSD"/>
    <property type="match status" value="1"/>
</dbReference>
<dbReference type="PRINTS" id="PR00050">
    <property type="entry name" value="COLDSHOCK"/>
</dbReference>
<dbReference type="PROSITE" id="PS00352">
    <property type="entry name" value="CSD_1"/>
    <property type="match status" value="1"/>
</dbReference>
<proteinExistence type="predicted"/>
<evidence type="ECO:0000313" key="6">
    <source>
        <dbReference type="Proteomes" id="UP000632222"/>
    </source>
</evidence>
<dbReference type="PIRSF" id="PIRSF002599">
    <property type="entry name" value="Cold_shock_A"/>
    <property type="match status" value="1"/>
</dbReference>